<keyword evidence="5" id="KW-0460">Magnesium</keyword>
<protein>
    <recommendedName>
        <fullName evidence="5">Molybdopterin molybdenumtransferase</fullName>
        <ecNumber evidence="5">2.10.1.1</ecNumber>
    </recommendedName>
</protein>
<proteinExistence type="inferred from homology"/>
<dbReference type="InterPro" id="IPR038987">
    <property type="entry name" value="MoeA-like"/>
</dbReference>
<dbReference type="CDD" id="cd00887">
    <property type="entry name" value="MoeA"/>
    <property type="match status" value="1"/>
</dbReference>
<evidence type="ECO:0000259" key="6">
    <source>
        <dbReference type="SMART" id="SM00852"/>
    </source>
</evidence>
<dbReference type="InterPro" id="IPR036688">
    <property type="entry name" value="MoeA_C_domain_IV_sf"/>
</dbReference>
<comment type="pathway">
    <text evidence="5">Cofactor biosynthesis; molybdopterin biosynthesis.</text>
</comment>
<feature type="domain" description="MoaB/Mog" evidence="6">
    <location>
        <begin position="191"/>
        <end position="317"/>
    </location>
</feature>
<evidence type="ECO:0000256" key="5">
    <source>
        <dbReference type="RuleBase" id="RU365090"/>
    </source>
</evidence>
<evidence type="ECO:0000256" key="2">
    <source>
        <dbReference type="ARBA" id="ARBA00010763"/>
    </source>
</evidence>
<sequence>MTESELLVLRSLSEHLDAVLSLATAPTPVTTMAPSDALGLTLAANIYAKLAVPPFHNSAMDGFLVHHADFNGPGPWTFPVIGDIPAGTDVRTPRRGAALRIMTGAPVPEEPGLAVVPVEHTNIPRGPQSLPSSVTIFTAPKPSAHIRMRGEDTAIGELTVAQGTRIDAATIAALVSTGNATVPVHQPIRVSILATGDELDRQIPNSNSPMLAALCQSQGAQTHVLPATGDTPAALRAALEAAKGSNLILTTGGISAGAFDIVRELLSPDVWFGQVALQPGKPQGAGTFDGIPILCLPGNPVSAFVSFHLFVAPLMRALSGQVPQGLDERPQLMASAACEFHADSKRDRFIPVRIKYGTTPQAISSHRSGLGSHFVASLAGVTGLAYLPHGTGTTAIGQPVRVLLV</sequence>
<comment type="similarity">
    <text evidence="2 5">Belongs to the MoeA family.</text>
</comment>
<comment type="function">
    <text evidence="1 5">Catalyzes the insertion of molybdate into adenylated molybdopterin with the concomitant release of AMP.</text>
</comment>
<dbReference type="Gene3D" id="3.40.980.10">
    <property type="entry name" value="MoaB/Mog-like domain"/>
    <property type="match status" value="1"/>
</dbReference>
<dbReference type="Pfam" id="PF03453">
    <property type="entry name" value="MoeA_N"/>
    <property type="match status" value="1"/>
</dbReference>
<dbReference type="OrthoDB" id="9804758at2"/>
<dbReference type="GO" id="GO:0006777">
    <property type="term" value="P:Mo-molybdopterin cofactor biosynthetic process"/>
    <property type="evidence" value="ECO:0007669"/>
    <property type="project" value="UniProtKB-UniRule"/>
</dbReference>
<dbReference type="UniPathway" id="UPA00344"/>
<dbReference type="SUPFAM" id="SSF63882">
    <property type="entry name" value="MoeA N-terminal region -like"/>
    <property type="match status" value="1"/>
</dbReference>
<dbReference type="RefSeq" id="WP_146323296.1">
    <property type="nucleotide sequence ID" value="NZ_BAABLR010000075.1"/>
</dbReference>
<keyword evidence="5" id="KW-0501">Molybdenum cofactor biosynthesis</keyword>
<dbReference type="InterPro" id="IPR001453">
    <property type="entry name" value="MoaB/Mog_dom"/>
</dbReference>
<dbReference type="Gene3D" id="3.90.105.10">
    <property type="entry name" value="Molybdopterin biosynthesis moea protein, domain 2"/>
    <property type="match status" value="1"/>
</dbReference>
<name>A0A5C5UTM5_9CORY</name>
<dbReference type="EC" id="2.10.1.1" evidence="5"/>
<evidence type="ECO:0000256" key="3">
    <source>
        <dbReference type="ARBA" id="ARBA00022505"/>
    </source>
</evidence>
<reference evidence="7 8" key="1">
    <citation type="submission" date="2019-08" db="EMBL/GenBank/DDBJ databases">
        <authorList>
            <person name="Lei W."/>
        </authorList>
    </citation>
    <scope>NUCLEOTIDE SEQUENCE [LARGE SCALE GENOMIC DNA]</scope>
    <source>
        <strain evidence="7 8">CCUG 58627</strain>
    </source>
</reference>
<dbReference type="GO" id="GO:0046872">
    <property type="term" value="F:metal ion binding"/>
    <property type="evidence" value="ECO:0007669"/>
    <property type="project" value="UniProtKB-UniRule"/>
</dbReference>
<keyword evidence="8" id="KW-1185">Reference proteome</keyword>
<comment type="catalytic activity">
    <reaction evidence="4">
        <text>adenylyl-molybdopterin + molybdate = Mo-molybdopterin + AMP + H(+)</text>
        <dbReference type="Rhea" id="RHEA:35047"/>
        <dbReference type="ChEBI" id="CHEBI:15378"/>
        <dbReference type="ChEBI" id="CHEBI:36264"/>
        <dbReference type="ChEBI" id="CHEBI:62727"/>
        <dbReference type="ChEBI" id="CHEBI:71302"/>
        <dbReference type="ChEBI" id="CHEBI:456215"/>
        <dbReference type="EC" id="2.10.1.1"/>
    </reaction>
</comment>
<dbReference type="NCBIfam" id="TIGR00177">
    <property type="entry name" value="molyb_syn"/>
    <property type="match status" value="1"/>
</dbReference>
<accession>A0A5C5UTM5</accession>
<dbReference type="GO" id="GO:0061599">
    <property type="term" value="F:molybdopterin molybdotransferase activity"/>
    <property type="evidence" value="ECO:0007669"/>
    <property type="project" value="UniProtKB-UniRule"/>
</dbReference>
<dbReference type="Proteomes" id="UP000320791">
    <property type="component" value="Unassembled WGS sequence"/>
</dbReference>
<dbReference type="PANTHER" id="PTHR10192">
    <property type="entry name" value="MOLYBDOPTERIN BIOSYNTHESIS PROTEIN"/>
    <property type="match status" value="1"/>
</dbReference>
<gene>
    <name evidence="7" type="ORF">FRX94_01230</name>
</gene>
<comment type="caution">
    <text evidence="7">The sequence shown here is derived from an EMBL/GenBank/DDBJ whole genome shotgun (WGS) entry which is preliminary data.</text>
</comment>
<dbReference type="Gene3D" id="2.170.190.11">
    <property type="entry name" value="Molybdopterin biosynthesis moea protein, domain 3"/>
    <property type="match status" value="1"/>
</dbReference>
<evidence type="ECO:0000256" key="4">
    <source>
        <dbReference type="ARBA" id="ARBA00047317"/>
    </source>
</evidence>
<dbReference type="InterPro" id="IPR036135">
    <property type="entry name" value="MoeA_linker/N_sf"/>
</dbReference>
<dbReference type="SUPFAM" id="SSF53218">
    <property type="entry name" value="Molybdenum cofactor biosynthesis proteins"/>
    <property type="match status" value="1"/>
</dbReference>
<organism evidence="7 8">
    <name type="scientific">Corynebacterium canis</name>
    <dbReference type="NCBI Taxonomy" id="679663"/>
    <lineage>
        <taxon>Bacteria</taxon>
        <taxon>Bacillati</taxon>
        <taxon>Actinomycetota</taxon>
        <taxon>Actinomycetes</taxon>
        <taxon>Mycobacteriales</taxon>
        <taxon>Corynebacteriaceae</taxon>
        <taxon>Corynebacterium</taxon>
    </lineage>
</organism>
<evidence type="ECO:0000313" key="7">
    <source>
        <dbReference type="EMBL" id="TWT28840.1"/>
    </source>
</evidence>
<dbReference type="Gene3D" id="2.40.340.10">
    <property type="entry name" value="MoeA, C-terminal, domain IV"/>
    <property type="match status" value="1"/>
</dbReference>
<dbReference type="InterPro" id="IPR005110">
    <property type="entry name" value="MoeA_linker/N"/>
</dbReference>
<keyword evidence="3 5" id="KW-0500">Molybdenum</keyword>
<evidence type="ECO:0000256" key="1">
    <source>
        <dbReference type="ARBA" id="ARBA00002901"/>
    </source>
</evidence>
<dbReference type="GO" id="GO:0005829">
    <property type="term" value="C:cytosol"/>
    <property type="evidence" value="ECO:0007669"/>
    <property type="project" value="TreeGrafter"/>
</dbReference>
<evidence type="ECO:0000313" key="8">
    <source>
        <dbReference type="Proteomes" id="UP000320791"/>
    </source>
</evidence>
<dbReference type="NCBIfam" id="NF045515">
    <property type="entry name" value="Glp_gephyrin"/>
    <property type="match status" value="1"/>
</dbReference>
<comment type="cofactor">
    <cofactor evidence="5">
        <name>Mg(2+)</name>
        <dbReference type="ChEBI" id="CHEBI:18420"/>
    </cofactor>
</comment>
<dbReference type="PANTHER" id="PTHR10192:SF5">
    <property type="entry name" value="GEPHYRIN"/>
    <property type="match status" value="1"/>
</dbReference>
<dbReference type="Pfam" id="PF00994">
    <property type="entry name" value="MoCF_biosynth"/>
    <property type="match status" value="1"/>
</dbReference>
<dbReference type="AlphaFoldDB" id="A0A5C5UTM5"/>
<dbReference type="InterPro" id="IPR036425">
    <property type="entry name" value="MoaB/Mog-like_dom_sf"/>
</dbReference>
<dbReference type="SMART" id="SM00852">
    <property type="entry name" value="MoCF_biosynth"/>
    <property type="match status" value="1"/>
</dbReference>
<dbReference type="SUPFAM" id="SSF63867">
    <property type="entry name" value="MoeA C-terminal domain-like"/>
    <property type="match status" value="1"/>
</dbReference>
<keyword evidence="5" id="KW-0479">Metal-binding</keyword>
<keyword evidence="5 7" id="KW-0808">Transferase</keyword>
<dbReference type="EMBL" id="VOHM01000002">
    <property type="protein sequence ID" value="TWT28840.1"/>
    <property type="molecule type" value="Genomic_DNA"/>
</dbReference>